<evidence type="ECO:0000256" key="4">
    <source>
        <dbReference type="ARBA" id="ARBA00013202"/>
    </source>
</evidence>
<comment type="cofactor">
    <cofactor evidence="2">
        <name>thiamine diphosphate</name>
        <dbReference type="ChEBI" id="CHEBI:58937"/>
    </cofactor>
</comment>
<evidence type="ECO:0000256" key="11">
    <source>
        <dbReference type="PIRSR" id="PIRSR036565-2"/>
    </source>
</evidence>
<dbReference type="Pfam" id="PF02776">
    <property type="entry name" value="TPP_enzyme_N"/>
    <property type="match status" value="1"/>
</dbReference>
<feature type="domain" description="Thiamine pyrophosphate enzyme TPP-binding" evidence="14">
    <location>
        <begin position="385"/>
        <end position="519"/>
    </location>
</feature>
<evidence type="ECO:0000256" key="12">
    <source>
        <dbReference type="RuleBase" id="RU362132"/>
    </source>
</evidence>
<evidence type="ECO:0000256" key="3">
    <source>
        <dbReference type="ARBA" id="ARBA00007812"/>
    </source>
</evidence>
<evidence type="ECO:0000256" key="6">
    <source>
        <dbReference type="ARBA" id="ARBA00022723"/>
    </source>
</evidence>
<dbReference type="HOGENOM" id="CLU_013748_0_2_1"/>
<dbReference type="EC" id="4.1.1.1" evidence="4"/>
<keyword evidence="8 11" id="KW-0460">Magnesium</keyword>
<dbReference type="GO" id="GO:0030976">
    <property type="term" value="F:thiamine pyrophosphate binding"/>
    <property type="evidence" value="ECO:0007669"/>
    <property type="project" value="InterPro"/>
</dbReference>
<reference evidence="17" key="2">
    <citation type="submission" date="2015-01" db="EMBL/GenBank/DDBJ databases">
        <title>Evolutionary Origins and Diversification of the Mycorrhizal Mutualists.</title>
        <authorList>
            <consortium name="DOE Joint Genome Institute"/>
            <consortium name="Mycorrhizal Genomics Consortium"/>
            <person name="Kohler A."/>
            <person name="Kuo A."/>
            <person name="Nagy L.G."/>
            <person name="Floudas D."/>
            <person name="Copeland A."/>
            <person name="Barry K.W."/>
            <person name="Cichocki N."/>
            <person name="Veneault-Fourrey C."/>
            <person name="LaButti K."/>
            <person name="Lindquist E.A."/>
            <person name="Lipzen A."/>
            <person name="Lundell T."/>
            <person name="Morin E."/>
            <person name="Murat C."/>
            <person name="Riley R."/>
            <person name="Ohm R."/>
            <person name="Sun H."/>
            <person name="Tunlid A."/>
            <person name="Henrissat B."/>
            <person name="Grigoriev I.V."/>
            <person name="Hibbett D.S."/>
            <person name="Martin F."/>
        </authorList>
    </citation>
    <scope>NUCLEOTIDE SEQUENCE [LARGE SCALE GENOMIC DNA]</scope>
    <source>
        <strain evidence="17">Zn</strain>
    </source>
</reference>
<dbReference type="PANTHER" id="PTHR43452:SF11">
    <property type="entry name" value="PYRUVATE DECARBOXYLASE"/>
    <property type="match status" value="1"/>
</dbReference>
<dbReference type="FunFam" id="3.40.50.970:FF:000024">
    <property type="entry name" value="Pyruvate decarboxylase isozyme"/>
    <property type="match status" value="1"/>
</dbReference>
<comment type="cofactor">
    <cofactor evidence="11">
        <name>Mg(2+)</name>
        <dbReference type="ChEBI" id="CHEBI:18420"/>
    </cofactor>
    <text evidence="11">Binds 1 Mg(2+) per subunit.</text>
</comment>
<dbReference type="Gene3D" id="3.40.50.970">
    <property type="match status" value="2"/>
</dbReference>
<gene>
    <name evidence="16" type="ORF">OIDMADRAFT_45931</name>
</gene>
<feature type="binding site" evidence="11">
    <location>
        <position position="452"/>
    </location>
    <ligand>
        <name>Mg(2+)</name>
        <dbReference type="ChEBI" id="CHEBI:18420"/>
    </ligand>
</feature>
<dbReference type="SUPFAM" id="SSF52467">
    <property type="entry name" value="DHS-like NAD/FAD-binding domain"/>
    <property type="match status" value="1"/>
</dbReference>
<dbReference type="EMBL" id="KN832891">
    <property type="protein sequence ID" value="KIM94190.1"/>
    <property type="molecule type" value="Genomic_DNA"/>
</dbReference>
<keyword evidence="17" id="KW-1185">Reference proteome</keyword>
<evidence type="ECO:0000259" key="13">
    <source>
        <dbReference type="Pfam" id="PF00205"/>
    </source>
</evidence>
<dbReference type="CDD" id="cd02005">
    <property type="entry name" value="TPP_PDC_IPDC"/>
    <property type="match status" value="1"/>
</dbReference>
<evidence type="ECO:0000256" key="9">
    <source>
        <dbReference type="ARBA" id="ARBA00023052"/>
    </source>
</evidence>
<keyword evidence="9 12" id="KW-0786">Thiamine pyrophosphate</keyword>
<dbReference type="InterPro" id="IPR011766">
    <property type="entry name" value="TPP_enzyme_TPP-bd"/>
</dbReference>
<keyword evidence="7" id="KW-0210">Decarboxylase</keyword>
<feature type="domain" description="Thiamine pyrophosphate enzyme central" evidence="13">
    <location>
        <begin position="207"/>
        <end position="292"/>
    </location>
</feature>
<feature type="binding site" evidence="11">
    <location>
        <position position="423"/>
    </location>
    <ligand>
        <name>Mg(2+)</name>
        <dbReference type="ChEBI" id="CHEBI:18420"/>
    </ligand>
</feature>
<dbReference type="GO" id="GO:0005829">
    <property type="term" value="C:cytosol"/>
    <property type="evidence" value="ECO:0007669"/>
    <property type="project" value="TreeGrafter"/>
</dbReference>
<feature type="domain" description="Thiamine pyrophosphate enzyme N-terminal TPP-binding" evidence="15">
    <location>
        <begin position="11"/>
        <end position="112"/>
    </location>
</feature>
<comment type="similarity">
    <text evidence="3 12">Belongs to the TPP enzyme family.</text>
</comment>
<name>A0A0C3GDF0_OIDMZ</name>
<organism evidence="16 17">
    <name type="scientific">Oidiodendron maius (strain Zn)</name>
    <dbReference type="NCBI Taxonomy" id="913774"/>
    <lineage>
        <taxon>Eukaryota</taxon>
        <taxon>Fungi</taxon>
        <taxon>Dikarya</taxon>
        <taxon>Ascomycota</taxon>
        <taxon>Pezizomycotina</taxon>
        <taxon>Leotiomycetes</taxon>
        <taxon>Leotiomycetes incertae sedis</taxon>
        <taxon>Myxotrichaceae</taxon>
        <taxon>Oidiodendron</taxon>
    </lineage>
</organism>
<dbReference type="CDD" id="cd07038">
    <property type="entry name" value="TPP_PYR_PDC_IPDC_like"/>
    <property type="match status" value="1"/>
</dbReference>
<evidence type="ECO:0000313" key="17">
    <source>
        <dbReference type="Proteomes" id="UP000054321"/>
    </source>
</evidence>
<dbReference type="InterPro" id="IPR029035">
    <property type="entry name" value="DHS-like_NAD/FAD-binding_dom"/>
</dbReference>
<evidence type="ECO:0000256" key="7">
    <source>
        <dbReference type="ARBA" id="ARBA00022793"/>
    </source>
</evidence>
<dbReference type="GO" id="GO:0004737">
    <property type="term" value="F:pyruvate decarboxylase activity"/>
    <property type="evidence" value="ECO:0007669"/>
    <property type="project" value="UniProtKB-EC"/>
</dbReference>
<dbReference type="FunFam" id="3.40.50.970:FF:000019">
    <property type="entry name" value="Pyruvate decarboxylase isozyme"/>
    <property type="match status" value="1"/>
</dbReference>
<dbReference type="InterPro" id="IPR029061">
    <property type="entry name" value="THDP-binding"/>
</dbReference>
<keyword evidence="6 11" id="KW-0479">Metal-binding</keyword>
<comment type="catalytic activity">
    <reaction evidence="1">
        <text>a 2-oxocarboxylate + H(+) = an aldehyde + CO2</text>
        <dbReference type="Rhea" id="RHEA:11628"/>
        <dbReference type="ChEBI" id="CHEBI:15378"/>
        <dbReference type="ChEBI" id="CHEBI:16526"/>
        <dbReference type="ChEBI" id="CHEBI:17478"/>
        <dbReference type="ChEBI" id="CHEBI:35179"/>
        <dbReference type="EC" id="4.1.1.1"/>
    </reaction>
</comment>
<evidence type="ECO:0000256" key="10">
    <source>
        <dbReference type="ARBA" id="ARBA00023239"/>
    </source>
</evidence>
<dbReference type="InParanoid" id="A0A0C3GDF0"/>
<evidence type="ECO:0000256" key="8">
    <source>
        <dbReference type="ARBA" id="ARBA00022842"/>
    </source>
</evidence>
<dbReference type="InterPro" id="IPR012110">
    <property type="entry name" value="PDC/IPDC-like"/>
</dbReference>
<dbReference type="Pfam" id="PF00205">
    <property type="entry name" value="TPP_enzyme_M"/>
    <property type="match status" value="1"/>
</dbReference>
<evidence type="ECO:0000256" key="1">
    <source>
        <dbReference type="ARBA" id="ARBA00001041"/>
    </source>
</evidence>
<dbReference type="Proteomes" id="UP000054321">
    <property type="component" value="Unassembled WGS sequence"/>
</dbReference>
<proteinExistence type="inferred from homology"/>
<dbReference type="InterPro" id="IPR047213">
    <property type="entry name" value="TPP_PYR_PDC_IPDC-like"/>
</dbReference>
<keyword evidence="10" id="KW-0456">Lyase</keyword>
<evidence type="ECO:0000313" key="16">
    <source>
        <dbReference type="EMBL" id="KIM94190.1"/>
    </source>
</evidence>
<dbReference type="InterPro" id="IPR047214">
    <property type="entry name" value="TPP_PDC_IPDC"/>
</dbReference>
<dbReference type="GO" id="GO:0000287">
    <property type="term" value="F:magnesium ion binding"/>
    <property type="evidence" value="ECO:0007669"/>
    <property type="project" value="InterPro"/>
</dbReference>
<evidence type="ECO:0000256" key="2">
    <source>
        <dbReference type="ARBA" id="ARBA00001964"/>
    </source>
</evidence>
<dbReference type="InterPro" id="IPR012000">
    <property type="entry name" value="Thiamin_PyroP_enz_cen_dom"/>
</dbReference>
<sequence length="545" mass="59846">MSQLQEPVPLSSYLWARLRQLGVQSVHGVPGDYNLSLLDNITASGLHWVGNCNELNGGYAADGYARVKGIGAIVTTGGVGEISAINPHAGAFVEQASIVHIVGTPALKLRDVKDFSLHHTLGHGKLDCFSKMFASISAAQVFLYDALQAPDQIDYALKTCWVSSLPVYIEIPSDMALQSVEGARLAQPLDLSYPQNDKATESIVLSQLRGLLRKAERPCILVDMCATRQKIDTEVRQLISKSGLPAFVTPLAQGFLDEGNPMFGGLYAGYGSHAGVQEFVEDSDLIIHLGPLETDVGYASFPNLHLRATILAMLDWCDFTNISVKPCVRLENGVSSIQNDNSPITQDWLWPYIGHWLQPKDILLTDTGTASFGIFDTKLPLGSMLINISLWASIGYSLPSAQGAALAARELNGGQRTILFQGDGSFQLTCQEISTMIKNRLNVFIFIICNNGYTIEREVHKTSETYNDIAPWDHRAFLRAFDPKAQYSRSFRVETKSQLHSLLGDELFSSFDGVQLVEVCMHEFDVPPPLQRLAQVIKASQNQSK</sequence>
<dbReference type="GO" id="GO:0005634">
    <property type="term" value="C:nucleus"/>
    <property type="evidence" value="ECO:0007669"/>
    <property type="project" value="TreeGrafter"/>
</dbReference>
<dbReference type="PANTHER" id="PTHR43452">
    <property type="entry name" value="PYRUVATE DECARBOXYLASE"/>
    <property type="match status" value="1"/>
</dbReference>
<dbReference type="Pfam" id="PF02775">
    <property type="entry name" value="TPP_enzyme_C"/>
    <property type="match status" value="1"/>
</dbReference>
<dbReference type="OrthoDB" id="308383at2759"/>
<evidence type="ECO:0000259" key="14">
    <source>
        <dbReference type="Pfam" id="PF02775"/>
    </source>
</evidence>
<dbReference type="InterPro" id="IPR012001">
    <property type="entry name" value="Thiamin_PyroP_enz_TPP-bd_dom"/>
</dbReference>
<dbReference type="Gene3D" id="3.40.50.1220">
    <property type="entry name" value="TPP-binding domain"/>
    <property type="match status" value="1"/>
</dbReference>
<accession>A0A0C3GDF0</accession>
<protein>
    <recommendedName>
        <fullName evidence="5">Pyruvate decarboxylase</fullName>
        <ecNumber evidence="4">4.1.1.1</ecNumber>
    </recommendedName>
</protein>
<feature type="binding site" evidence="11">
    <location>
        <position position="450"/>
    </location>
    <ligand>
        <name>Mg(2+)</name>
        <dbReference type="ChEBI" id="CHEBI:18420"/>
    </ligand>
</feature>
<dbReference type="AlphaFoldDB" id="A0A0C3GDF0"/>
<dbReference type="GO" id="GO:0000949">
    <property type="term" value="P:aromatic amino acid family catabolic process to alcohol via Ehrlich pathway"/>
    <property type="evidence" value="ECO:0007669"/>
    <property type="project" value="TreeGrafter"/>
</dbReference>
<dbReference type="SUPFAM" id="SSF52518">
    <property type="entry name" value="Thiamin diphosphate-binding fold (THDP-binding)"/>
    <property type="match status" value="2"/>
</dbReference>
<reference evidence="16 17" key="1">
    <citation type="submission" date="2014-04" db="EMBL/GenBank/DDBJ databases">
        <authorList>
            <consortium name="DOE Joint Genome Institute"/>
            <person name="Kuo A."/>
            <person name="Martino E."/>
            <person name="Perotto S."/>
            <person name="Kohler A."/>
            <person name="Nagy L.G."/>
            <person name="Floudas D."/>
            <person name="Copeland A."/>
            <person name="Barry K.W."/>
            <person name="Cichocki N."/>
            <person name="Veneault-Fourrey C."/>
            <person name="LaButti K."/>
            <person name="Lindquist E.A."/>
            <person name="Lipzen A."/>
            <person name="Lundell T."/>
            <person name="Morin E."/>
            <person name="Murat C."/>
            <person name="Sun H."/>
            <person name="Tunlid A."/>
            <person name="Henrissat B."/>
            <person name="Grigoriev I.V."/>
            <person name="Hibbett D.S."/>
            <person name="Martin F."/>
            <person name="Nordberg H.P."/>
            <person name="Cantor M.N."/>
            <person name="Hua S.X."/>
        </authorList>
    </citation>
    <scope>NUCLEOTIDE SEQUENCE [LARGE SCALE GENOMIC DNA]</scope>
    <source>
        <strain evidence="16 17">Zn</strain>
    </source>
</reference>
<dbReference type="PIRSF" id="PIRSF036565">
    <property type="entry name" value="Pyruvt_ip_decrb"/>
    <property type="match status" value="1"/>
</dbReference>
<evidence type="ECO:0000256" key="5">
    <source>
        <dbReference type="ARBA" id="ARBA00014422"/>
    </source>
</evidence>
<dbReference type="STRING" id="913774.A0A0C3GDF0"/>
<evidence type="ECO:0000259" key="15">
    <source>
        <dbReference type="Pfam" id="PF02776"/>
    </source>
</evidence>